<gene>
    <name evidence="1" type="ORF">AZOBR_40004</name>
</gene>
<protein>
    <submittedName>
        <fullName evidence="1">Uncharacterized protein</fullName>
    </submittedName>
</protein>
<dbReference type="Proteomes" id="UP000007319">
    <property type="component" value="Chromosome"/>
</dbReference>
<dbReference type="AlphaFoldDB" id="A0A9P1JNX5"/>
<dbReference type="EMBL" id="HE577327">
    <property type="protein sequence ID" value="CCC96835.1"/>
    <property type="molecule type" value="Genomic_DNA"/>
</dbReference>
<keyword evidence="2" id="KW-1185">Reference proteome</keyword>
<organism evidence="1 2">
    <name type="scientific">Azospirillum baldaniorum</name>
    <dbReference type="NCBI Taxonomy" id="1064539"/>
    <lineage>
        <taxon>Bacteria</taxon>
        <taxon>Pseudomonadati</taxon>
        <taxon>Pseudomonadota</taxon>
        <taxon>Alphaproteobacteria</taxon>
        <taxon>Rhodospirillales</taxon>
        <taxon>Azospirillaceae</taxon>
        <taxon>Azospirillum</taxon>
    </lineage>
</organism>
<dbReference type="KEGG" id="abs:AZOBR_40004"/>
<proteinExistence type="predicted"/>
<reference evidence="1 2" key="1">
    <citation type="journal article" date="2011" name="PLoS Genet.">
        <title>Azospirillum genomes reveal transition of bacteria from aquatic to terrestrial environments.</title>
        <authorList>
            <person name="Wisniewski-Dye F."/>
            <person name="Borziak K."/>
            <person name="Khalsa-Moyers G."/>
            <person name="Alexandre G."/>
            <person name="Sukharnikov L.O."/>
            <person name="Wuichet K."/>
            <person name="Hurst G.B."/>
            <person name="McDonald W.H."/>
            <person name="Robertson J.S."/>
            <person name="Barbe V."/>
            <person name="Calteau A."/>
            <person name="Rouy Z."/>
            <person name="Mangenot S."/>
            <person name="Prigent-Combaret C."/>
            <person name="Normand P."/>
            <person name="Boyer M."/>
            <person name="Siguier P."/>
            <person name="Dessaux Y."/>
            <person name="Elmerich C."/>
            <person name="Condemine G."/>
            <person name="Krishnen G."/>
            <person name="Kennedy I."/>
            <person name="Paterson A.H."/>
            <person name="Gonzalez V."/>
            <person name="Mavingui P."/>
            <person name="Zhulin I.B."/>
        </authorList>
    </citation>
    <scope>NUCLEOTIDE SEQUENCE [LARGE SCALE GENOMIC DNA]</scope>
    <source>
        <strain evidence="1 2">Sp245</strain>
    </source>
</reference>
<sequence length="150" mass="16697">MRREECQYAPSDNTQRITKRRRREFPQRFCSMRDCSRLQSGLPITVDTFIIYEASMYRPILSAVGLLTLAACAGGLSVSPPVLIGEKDGLPLWQFSASSHADNDIRTDAAQLSQDLCASPATLIDVKEAHQHALGALRRWNALFTCAKRS</sequence>
<name>A0A9P1JNX5_9PROT</name>
<accession>A0A9P1JNX5</accession>
<evidence type="ECO:0000313" key="1">
    <source>
        <dbReference type="EMBL" id="CCC96835.1"/>
    </source>
</evidence>
<evidence type="ECO:0000313" key="2">
    <source>
        <dbReference type="Proteomes" id="UP000007319"/>
    </source>
</evidence>